<sequence length="533" mass="60279">MAAASERIESGDSPPAPIPSTNNQPGVGQNALPNGQKKKIIVCCDGTGKNEILEGPLSNVSRISRCITPVDLHGVPQVVYYQPGLGTDPEKRQFWNKKFVEATGEGINEAIREAYSFICHNYSHPDDEIYLFGYSRGAFTVRCIAQLINDIGLLKKAGLLSLPNLFTRWATETRPLTPGSTFAQYKNNFISKNLLRNDIHIRACAVWDTVASIGIPRLAIFSQPPPQHLKFVNSELCPKIDYAFQAIALHEYRRHFRPILWRSAHANQTLKQCWFLGYHGDVGGGRRDGALAHFALVWMMDQLKDFLNFDVSGLWISPGNAREGQPNAFENLNPVTSRSRPRLPWTWGVNLDMQRPEATLEDSMANIHWAGGRHVREPRRDFWDGEGIQTPAVQANTITSNEVLHFSVRMLLAKNVVNVPLCLTVCKCEQVDHMIRWTIESCGEPRARYTMAEDTCTEGELRLLRTWLDSEDSRITENRELSRIRNGIKDAVPRDLAGLQDQNVAWTSPRCLERQMPQDHTAKGWFKSLWKLL</sequence>
<evidence type="ECO:0000256" key="1">
    <source>
        <dbReference type="SAM" id="MobiDB-lite"/>
    </source>
</evidence>
<dbReference type="EMBL" id="LVKK01000014">
    <property type="protein sequence ID" value="OAG42671.1"/>
    <property type="molecule type" value="Genomic_DNA"/>
</dbReference>
<dbReference type="Pfam" id="PF09994">
    <property type="entry name" value="T6SS_Tle1-like_cat"/>
    <property type="match status" value="1"/>
</dbReference>
<keyword evidence="4" id="KW-1185">Reference proteome</keyword>
<feature type="region of interest" description="Disordered" evidence="1">
    <location>
        <begin position="1"/>
        <end position="33"/>
    </location>
</feature>
<feature type="domain" description="T6SS Phospholipase effector Tle1-like catalytic" evidence="2">
    <location>
        <begin position="38"/>
        <end position="302"/>
    </location>
</feature>
<name>A0A177FG30_9EURO</name>
<comment type="caution">
    <text evidence="3">The sequence shown here is derived from an EMBL/GenBank/DDBJ whole genome shotgun (WGS) entry which is preliminary data.</text>
</comment>
<dbReference type="OrthoDB" id="3057168at2759"/>
<dbReference type="RefSeq" id="XP_022514623.1">
    <property type="nucleotide sequence ID" value="XM_022652929.1"/>
</dbReference>
<evidence type="ECO:0000259" key="2">
    <source>
        <dbReference type="Pfam" id="PF09994"/>
    </source>
</evidence>
<dbReference type="InterPro" id="IPR018712">
    <property type="entry name" value="Tle1-like_cat"/>
</dbReference>
<dbReference type="InterPro" id="IPR029058">
    <property type="entry name" value="AB_hydrolase_fold"/>
</dbReference>
<reference evidence="3 4" key="1">
    <citation type="submission" date="2016-03" db="EMBL/GenBank/DDBJ databases">
        <title>Draft genome sequence of the Fonsecaea monophora CBS 269.37.</title>
        <authorList>
            <person name="Bombassaro A."/>
            <person name="Vinicius W.A."/>
            <person name="De Hoog S."/>
            <person name="Sun J."/>
            <person name="Souza E.M."/>
            <person name="Raittz R.T."/>
            <person name="Costa F."/>
            <person name="Leao A.C."/>
            <person name="Tadra-Sfeir M.Z."/>
            <person name="Baura V."/>
            <person name="Balsanelli E."/>
            <person name="Pedrosa F.O."/>
            <person name="Moreno L.F."/>
            <person name="Steffens M.B."/>
            <person name="Xi L."/>
            <person name="Bocca A.L."/>
            <person name="Felipe M.S."/>
            <person name="Teixeira M."/>
            <person name="Telles Filho F.Q."/>
            <person name="Azevedo C.M."/>
            <person name="Gomes R."/>
            <person name="Vicente V.A."/>
        </authorList>
    </citation>
    <scope>NUCLEOTIDE SEQUENCE [LARGE SCALE GENOMIC DNA]</scope>
    <source>
        <strain evidence="3 4">CBS 269.37</strain>
    </source>
</reference>
<feature type="compositionally biased region" description="Basic and acidic residues" evidence="1">
    <location>
        <begin position="1"/>
        <end position="10"/>
    </location>
</feature>
<proteinExistence type="predicted"/>
<protein>
    <recommendedName>
        <fullName evidence="2">T6SS Phospholipase effector Tle1-like catalytic domain-containing protein</fullName>
    </recommendedName>
</protein>
<evidence type="ECO:0000313" key="4">
    <source>
        <dbReference type="Proteomes" id="UP000077002"/>
    </source>
</evidence>
<dbReference type="GeneID" id="34598126"/>
<dbReference type="Proteomes" id="UP000077002">
    <property type="component" value="Unassembled WGS sequence"/>
</dbReference>
<accession>A0A177FG30</accession>
<organism evidence="3 4">
    <name type="scientific">Fonsecaea monophora</name>
    <dbReference type="NCBI Taxonomy" id="254056"/>
    <lineage>
        <taxon>Eukaryota</taxon>
        <taxon>Fungi</taxon>
        <taxon>Dikarya</taxon>
        <taxon>Ascomycota</taxon>
        <taxon>Pezizomycotina</taxon>
        <taxon>Eurotiomycetes</taxon>
        <taxon>Chaetothyriomycetidae</taxon>
        <taxon>Chaetothyriales</taxon>
        <taxon>Herpotrichiellaceae</taxon>
        <taxon>Fonsecaea</taxon>
    </lineage>
</organism>
<evidence type="ECO:0000313" key="3">
    <source>
        <dbReference type="EMBL" id="OAG42671.1"/>
    </source>
</evidence>
<dbReference type="AlphaFoldDB" id="A0A177FG30"/>
<dbReference type="PANTHER" id="PTHR33840">
    <property type="match status" value="1"/>
</dbReference>
<dbReference type="SUPFAM" id="SSF53474">
    <property type="entry name" value="alpha/beta-Hydrolases"/>
    <property type="match status" value="1"/>
</dbReference>
<feature type="compositionally biased region" description="Polar residues" evidence="1">
    <location>
        <begin position="19"/>
        <end position="33"/>
    </location>
</feature>
<dbReference type="PANTHER" id="PTHR33840:SF1">
    <property type="entry name" value="TLE1 PHOSPHOLIPASE DOMAIN-CONTAINING PROTEIN"/>
    <property type="match status" value="1"/>
</dbReference>
<gene>
    <name evidence="3" type="ORF">AYO21_02954</name>
</gene>